<keyword evidence="5" id="KW-1185">Reference proteome</keyword>
<evidence type="ECO:0000256" key="2">
    <source>
        <dbReference type="SAM" id="Phobius"/>
    </source>
</evidence>
<comment type="caution">
    <text evidence="4">The sequence shown here is derived from an EMBL/GenBank/DDBJ whole genome shotgun (WGS) entry which is preliminary data.</text>
</comment>
<keyword evidence="2" id="KW-0472">Membrane</keyword>
<dbReference type="InterPro" id="IPR017969">
    <property type="entry name" value="Heavy-metal-associated_CS"/>
</dbReference>
<evidence type="ECO:0000256" key="1">
    <source>
        <dbReference type="ARBA" id="ARBA00022723"/>
    </source>
</evidence>
<feature type="domain" description="HMA" evidence="3">
    <location>
        <begin position="59"/>
        <end position="123"/>
    </location>
</feature>
<dbReference type="Gene3D" id="3.30.70.100">
    <property type="match status" value="1"/>
</dbReference>
<proteinExistence type="predicted"/>
<evidence type="ECO:0000313" key="5">
    <source>
        <dbReference type="Proteomes" id="UP000712527"/>
    </source>
</evidence>
<dbReference type="EMBL" id="JACSNQ010000018">
    <property type="protein sequence ID" value="MBM6775415.1"/>
    <property type="molecule type" value="Genomic_DNA"/>
</dbReference>
<sequence>MGVTDVAVIVVVLAVAAVAAWRFVGSVRGTRDCCSGAAKGDAPARAPRPADTNPAHYPYAATLEVGGMTCEHCAARVATALDELGGTWAEVDLAAGTARLRSKAPIDEAAVRGAVEAAGYELRGVSR</sequence>
<protein>
    <submittedName>
        <fullName evidence="4">Heavy-metal-associated domain-containing protein</fullName>
    </submittedName>
</protein>
<dbReference type="InterPro" id="IPR036163">
    <property type="entry name" value="HMA_dom_sf"/>
</dbReference>
<gene>
    <name evidence="4" type="ORF">H9X80_07665</name>
</gene>
<accession>A0ABS2F384</accession>
<feature type="transmembrane region" description="Helical" evidence="2">
    <location>
        <begin position="6"/>
        <end position="24"/>
    </location>
</feature>
<keyword evidence="2" id="KW-0812">Transmembrane</keyword>
<reference evidence="4 5" key="1">
    <citation type="journal article" date="2021" name="Sci. Rep.">
        <title>The distribution of antibiotic resistance genes in chicken gut microbiota commensals.</title>
        <authorList>
            <person name="Juricova H."/>
            <person name="Matiasovicova J."/>
            <person name="Kubasova T."/>
            <person name="Cejkova D."/>
            <person name="Rychlik I."/>
        </authorList>
    </citation>
    <scope>NUCLEOTIDE SEQUENCE [LARGE SCALE GENOMIC DNA]</scope>
    <source>
        <strain evidence="4 5">An794</strain>
    </source>
</reference>
<organism evidence="4 5">
    <name type="scientific">Olsenella profusa</name>
    <dbReference type="NCBI Taxonomy" id="138595"/>
    <lineage>
        <taxon>Bacteria</taxon>
        <taxon>Bacillati</taxon>
        <taxon>Actinomycetota</taxon>
        <taxon>Coriobacteriia</taxon>
        <taxon>Coriobacteriales</taxon>
        <taxon>Atopobiaceae</taxon>
        <taxon>Olsenella</taxon>
    </lineage>
</organism>
<dbReference type="SUPFAM" id="SSF55008">
    <property type="entry name" value="HMA, heavy metal-associated domain"/>
    <property type="match status" value="1"/>
</dbReference>
<dbReference type="Pfam" id="PF00403">
    <property type="entry name" value="HMA"/>
    <property type="match status" value="1"/>
</dbReference>
<keyword evidence="1" id="KW-0479">Metal-binding</keyword>
<dbReference type="Proteomes" id="UP000712527">
    <property type="component" value="Unassembled WGS sequence"/>
</dbReference>
<dbReference type="PROSITE" id="PS50846">
    <property type="entry name" value="HMA_2"/>
    <property type="match status" value="1"/>
</dbReference>
<evidence type="ECO:0000259" key="3">
    <source>
        <dbReference type="PROSITE" id="PS50846"/>
    </source>
</evidence>
<dbReference type="RefSeq" id="WP_204793752.1">
    <property type="nucleotide sequence ID" value="NZ_JACSNQ010000018.1"/>
</dbReference>
<keyword evidence="2" id="KW-1133">Transmembrane helix</keyword>
<dbReference type="PROSITE" id="PS01047">
    <property type="entry name" value="HMA_1"/>
    <property type="match status" value="1"/>
</dbReference>
<dbReference type="InterPro" id="IPR006121">
    <property type="entry name" value="HMA_dom"/>
</dbReference>
<dbReference type="CDD" id="cd00371">
    <property type="entry name" value="HMA"/>
    <property type="match status" value="1"/>
</dbReference>
<evidence type="ECO:0000313" key="4">
    <source>
        <dbReference type="EMBL" id="MBM6775415.1"/>
    </source>
</evidence>
<name>A0ABS2F384_9ACTN</name>